<sequence>MNLPTAHYQAHPTAIIDEGCSIGSGTIIWHFSHVMQGAALGKNCSLGQNVVVSPGVVLGDGCRVQNNVSIYTGVQCAENVFLGPSCVFTNILNPRAFTSRKGEFLPTRIGCGASIGANATILCGISIGAYALVGAGTVVLSDVPDFALVVGNPARQIGWVSRHGERLNFDEKGRAQCPTTQEIYQLSNSKVSLVE</sequence>
<dbReference type="InterPro" id="IPR050179">
    <property type="entry name" value="Trans_hexapeptide_repeat"/>
</dbReference>
<dbReference type="Pfam" id="PF00132">
    <property type="entry name" value="Hexapep"/>
    <property type="match status" value="1"/>
</dbReference>
<evidence type="ECO:0000256" key="1">
    <source>
        <dbReference type="ARBA" id="ARBA00007274"/>
    </source>
</evidence>
<dbReference type="CDD" id="cd03358">
    <property type="entry name" value="LbH_WxcM_N_like"/>
    <property type="match status" value="1"/>
</dbReference>
<dbReference type="InterPro" id="IPR018357">
    <property type="entry name" value="Hexapep_transf_CS"/>
</dbReference>
<keyword evidence="2 5" id="KW-0808">Transferase</keyword>
<dbReference type="Proteomes" id="UP000004295">
    <property type="component" value="Unassembled WGS sequence"/>
</dbReference>
<accession>C3JCF5</accession>
<proteinExistence type="inferred from homology"/>
<dbReference type="eggNOG" id="COG0110">
    <property type="taxonomic scope" value="Bacteria"/>
</dbReference>
<gene>
    <name evidence="5" type="ORF">POREN0001_0100</name>
</gene>
<evidence type="ECO:0000256" key="4">
    <source>
        <dbReference type="ARBA" id="ARBA00023315"/>
    </source>
</evidence>
<dbReference type="STRING" id="553175.POREN0001_0100"/>
<evidence type="ECO:0000256" key="3">
    <source>
        <dbReference type="ARBA" id="ARBA00022737"/>
    </source>
</evidence>
<comment type="caution">
    <text evidence="5">The sequence shown here is derived from an EMBL/GenBank/DDBJ whole genome shotgun (WGS) entry which is preliminary data.</text>
</comment>
<dbReference type="PROSITE" id="PS00101">
    <property type="entry name" value="HEXAPEP_TRANSFERASES"/>
    <property type="match status" value="1"/>
</dbReference>
<dbReference type="Pfam" id="PF14602">
    <property type="entry name" value="Hexapep_2"/>
    <property type="match status" value="1"/>
</dbReference>
<dbReference type="InterPro" id="IPR001451">
    <property type="entry name" value="Hexapep"/>
</dbReference>
<keyword evidence="6" id="KW-1185">Reference proteome</keyword>
<dbReference type="AlphaFoldDB" id="C3JCF5"/>
<dbReference type="Gene3D" id="2.160.10.10">
    <property type="entry name" value="Hexapeptide repeat proteins"/>
    <property type="match status" value="1"/>
</dbReference>
<dbReference type="GeneID" id="93365841"/>
<dbReference type="Gene3D" id="2.20.70.110">
    <property type="match status" value="1"/>
</dbReference>
<reference evidence="5 6" key="1">
    <citation type="submission" date="2009-04" db="EMBL/GenBank/DDBJ databases">
        <authorList>
            <person name="Sebastian Y."/>
            <person name="Madupu R."/>
            <person name="Durkin A.S."/>
            <person name="Torralba M."/>
            <person name="Methe B."/>
            <person name="Sutton G.G."/>
            <person name="Strausberg R.L."/>
            <person name="Nelson K.E."/>
        </authorList>
    </citation>
    <scope>NUCLEOTIDE SEQUENCE [LARGE SCALE GENOMIC DNA]</scope>
    <source>
        <strain evidence="6">ATCC 35406 / BCRC 14492 / JCM 8526 / NCTC 13058 / HG 370</strain>
    </source>
</reference>
<keyword evidence="3" id="KW-0677">Repeat</keyword>
<evidence type="ECO:0000256" key="2">
    <source>
        <dbReference type="ARBA" id="ARBA00022679"/>
    </source>
</evidence>
<evidence type="ECO:0000313" key="5">
    <source>
        <dbReference type="EMBL" id="EEN82127.1"/>
    </source>
</evidence>
<keyword evidence="4" id="KW-0012">Acyltransferase</keyword>
<organism evidence="5 6">
    <name type="scientific">Porphyromonas endodontalis (strain ATCC 35406 / DSM 24491 / JCM 8526 / CCUG 16442 / BCRC 14492 / NCTC 13058 / HG 370)</name>
    <name type="common">Bacteroides endodontalis</name>
    <dbReference type="NCBI Taxonomy" id="553175"/>
    <lineage>
        <taxon>Bacteria</taxon>
        <taxon>Pseudomonadati</taxon>
        <taxon>Bacteroidota</taxon>
        <taxon>Bacteroidia</taxon>
        <taxon>Bacteroidales</taxon>
        <taxon>Porphyromonadaceae</taxon>
        <taxon>Porphyromonas</taxon>
    </lineage>
</organism>
<dbReference type="SUPFAM" id="SSF51161">
    <property type="entry name" value="Trimeric LpxA-like enzymes"/>
    <property type="match status" value="1"/>
</dbReference>
<comment type="similarity">
    <text evidence="1">Belongs to the transferase hexapeptide repeat family.</text>
</comment>
<dbReference type="RefSeq" id="WP_004334833.1">
    <property type="nucleotide sequence ID" value="NZ_ACNN01000032.1"/>
</dbReference>
<dbReference type="PANTHER" id="PTHR43300">
    <property type="entry name" value="ACETYLTRANSFERASE"/>
    <property type="match status" value="1"/>
</dbReference>
<dbReference type="GO" id="GO:0016746">
    <property type="term" value="F:acyltransferase activity"/>
    <property type="evidence" value="ECO:0007669"/>
    <property type="project" value="UniProtKB-KW"/>
</dbReference>
<protein>
    <submittedName>
        <fullName evidence="5">Bacterial transferase hexapeptide repeat protein</fullName>
    </submittedName>
</protein>
<evidence type="ECO:0000313" key="6">
    <source>
        <dbReference type="Proteomes" id="UP000004295"/>
    </source>
</evidence>
<name>C3JCF5_POREA</name>
<dbReference type="EMBL" id="ACNN01000032">
    <property type="protein sequence ID" value="EEN82127.1"/>
    <property type="molecule type" value="Genomic_DNA"/>
</dbReference>
<dbReference type="PANTHER" id="PTHR43300:SF4">
    <property type="entry name" value="ACYL-[ACYL-CARRIER-PROTEIN]--UDP-N-ACETYLGLUCOSAMINE O-ACYLTRANSFERASE"/>
    <property type="match status" value="1"/>
</dbReference>
<dbReference type="InterPro" id="IPR011004">
    <property type="entry name" value="Trimer_LpxA-like_sf"/>
</dbReference>